<feature type="domain" description="Membrane insertase YidC/Oxa/ALB C-terminal" evidence="13">
    <location>
        <begin position="26"/>
        <end position="280"/>
    </location>
</feature>
<protein>
    <submittedName>
        <fullName evidence="14">YidC/Oxa1 family membrane protein insertase</fullName>
    </submittedName>
</protein>
<evidence type="ECO:0000256" key="5">
    <source>
        <dbReference type="ARBA" id="ARBA00022927"/>
    </source>
</evidence>
<dbReference type="Pfam" id="PF02096">
    <property type="entry name" value="60KD_IMP"/>
    <property type="match status" value="1"/>
</dbReference>
<dbReference type="OrthoDB" id="9780552at2"/>
<feature type="coiled-coil region" evidence="10">
    <location>
        <begin position="285"/>
        <end position="324"/>
    </location>
</feature>
<evidence type="ECO:0000256" key="6">
    <source>
        <dbReference type="ARBA" id="ARBA00022989"/>
    </source>
</evidence>
<evidence type="ECO:0000256" key="1">
    <source>
        <dbReference type="ARBA" id="ARBA00004651"/>
    </source>
</evidence>
<evidence type="ECO:0000313" key="15">
    <source>
        <dbReference type="Proteomes" id="UP000199158"/>
    </source>
</evidence>
<comment type="subcellular location">
    <subcellularLocation>
        <location evidence="1">Cell membrane</location>
        <topology evidence="1">Multi-pass membrane protein</topology>
    </subcellularLocation>
    <subcellularLocation>
        <location evidence="9">Membrane</location>
        <topology evidence="9">Multi-pass membrane protein</topology>
    </subcellularLocation>
</comment>
<feature type="transmembrane region" description="Helical" evidence="12">
    <location>
        <begin position="26"/>
        <end position="46"/>
    </location>
</feature>
<keyword evidence="15" id="KW-1185">Reference proteome</keyword>
<evidence type="ECO:0000313" key="14">
    <source>
        <dbReference type="EMBL" id="SEM94861.1"/>
    </source>
</evidence>
<dbReference type="InterPro" id="IPR047196">
    <property type="entry name" value="YidC_ALB_C"/>
</dbReference>
<dbReference type="STRING" id="474960.SAMN05216180_2153"/>
<keyword evidence="3" id="KW-1003">Cell membrane</keyword>
<dbReference type="GO" id="GO:0015031">
    <property type="term" value="P:protein transport"/>
    <property type="evidence" value="ECO:0007669"/>
    <property type="project" value="UniProtKB-KW"/>
</dbReference>
<evidence type="ECO:0000256" key="7">
    <source>
        <dbReference type="ARBA" id="ARBA00023136"/>
    </source>
</evidence>
<evidence type="ECO:0000259" key="13">
    <source>
        <dbReference type="Pfam" id="PF02096"/>
    </source>
</evidence>
<keyword evidence="2" id="KW-0813">Transport</keyword>
<dbReference type="GO" id="GO:0051205">
    <property type="term" value="P:protein insertion into membrane"/>
    <property type="evidence" value="ECO:0007669"/>
    <property type="project" value="TreeGrafter"/>
</dbReference>
<feature type="transmembrane region" description="Helical" evidence="12">
    <location>
        <begin position="201"/>
        <end position="221"/>
    </location>
</feature>
<dbReference type="EMBL" id="FOCG01000002">
    <property type="protein sequence ID" value="SEM94861.1"/>
    <property type="molecule type" value="Genomic_DNA"/>
</dbReference>
<evidence type="ECO:0000256" key="12">
    <source>
        <dbReference type="SAM" id="Phobius"/>
    </source>
</evidence>
<evidence type="ECO:0000256" key="8">
    <source>
        <dbReference type="ARBA" id="ARBA00023186"/>
    </source>
</evidence>
<reference evidence="14 15" key="1">
    <citation type="submission" date="2016-10" db="EMBL/GenBank/DDBJ databases">
        <authorList>
            <person name="de Groot N.N."/>
        </authorList>
    </citation>
    <scope>NUCLEOTIDE SEQUENCE [LARGE SCALE GENOMIC DNA]</scope>
    <source>
        <strain evidence="14 15">CGMCC 1.5070</strain>
    </source>
</reference>
<evidence type="ECO:0000256" key="9">
    <source>
        <dbReference type="RuleBase" id="RU003945"/>
    </source>
</evidence>
<gene>
    <name evidence="14" type="ORF">SAMN05216180_2153</name>
</gene>
<name>A0A1H8CHU1_9FIRM</name>
<evidence type="ECO:0000256" key="3">
    <source>
        <dbReference type="ARBA" id="ARBA00022475"/>
    </source>
</evidence>
<keyword evidence="7 12" id="KW-0472">Membrane</keyword>
<keyword evidence="10" id="KW-0175">Coiled coil</keyword>
<dbReference type="CDD" id="cd20070">
    <property type="entry name" value="5TM_YidC_Alb3"/>
    <property type="match status" value="1"/>
</dbReference>
<dbReference type="InterPro" id="IPR028055">
    <property type="entry name" value="YidC/Oxa/ALB_C"/>
</dbReference>
<dbReference type="InterPro" id="IPR001708">
    <property type="entry name" value="YidC/ALB3/OXA1/COX18"/>
</dbReference>
<feature type="region of interest" description="Disordered" evidence="11">
    <location>
        <begin position="337"/>
        <end position="361"/>
    </location>
</feature>
<dbReference type="GO" id="GO:0032977">
    <property type="term" value="F:membrane insertase activity"/>
    <property type="evidence" value="ECO:0007669"/>
    <property type="project" value="InterPro"/>
</dbReference>
<accession>A0A1H8CHU1</accession>
<keyword evidence="5" id="KW-0653">Protein transport</keyword>
<organism evidence="14 15">
    <name type="scientific">Hydrogenoanaerobacterium saccharovorans</name>
    <dbReference type="NCBI Taxonomy" id="474960"/>
    <lineage>
        <taxon>Bacteria</taxon>
        <taxon>Bacillati</taxon>
        <taxon>Bacillota</taxon>
        <taxon>Clostridia</taxon>
        <taxon>Eubacteriales</taxon>
        <taxon>Oscillospiraceae</taxon>
        <taxon>Hydrogenoanaerobacterium</taxon>
    </lineage>
</organism>
<evidence type="ECO:0000256" key="11">
    <source>
        <dbReference type="SAM" id="MobiDB-lite"/>
    </source>
</evidence>
<dbReference type="AlphaFoldDB" id="A0A1H8CHU1"/>
<dbReference type="PANTHER" id="PTHR12428">
    <property type="entry name" value="OXA1"/>
    <property type="match status" value="1"/>
</dbReference>
<evidence type="ECO:0000256" key="10">
    <source>
        <dbReference type="SAM" id="Coils"/>
    </source>
</evidence>
<keyword evidence="6 12" id="KW-1133">Transmembrane helix</keyword>
<keyword evidence="8" id="KW-0143">Chaperone</keyword>
<dbReference type="PANTHER" id="PTHR12428:SF65">
    <property type="entry name" value="CYTOCHROME C OXIDASE ASSEMBLY PROTEIN COX18, MITOCHONDRIAL"/>
    <property type="match status" value="1"/>
</dbReference>
<feature type="transmembrane region" description="Helical" evidence="12">
    <location>
        <begin position="241"/>
        <end position="266"/>
    </location>
</feature>
<evidence type="ECO:0000256" key="2">
    <source>
        <dbReference type="ARBA" id="ARBA00022448"/>
    </source>
</evidence>
<evidence type="ECO:0000256" key="4">
    <source>
        <dbReference type="ARBA" id="ARBA00022692"/>
    </source>
</evidence>
<sequence>MNFIYTVIGYPLGWVMWACYQVLHNYGLALIVFTLVTKLILLPMGIKQQKSSVKMALFKPKMDAITKQYANNKQKQQEELAALYEKEGYNPMSGCLPLLIQFPILFGLIDVIYKPLTHILRFGSADIQRGIELATKFFGPDSAIVKQNVGLRAENLIFKALETYPEFAQQWGQGFADKIAKFDQSFLGLDLSQTPSLRLEWLLLIPIISGITAFLLSRITMKMTAATGGDNAAVNGMSKSMMLMMPLMSLVIAFQVPAGVGMYWILTNLFSMAQSWYLNKKYNPAEMLEKAKAEEEQRKETERAERAELKKKMASGEYKNIEKEKIMTQKELNRKKLAEARRRDAEKYGEEYKEVTDEDLK</sequence>
<dbReference type="RefSeq" id="WP_092754859.1">
    <property type="nucleotide sequence ID" value="NZ_FOCG01000002.1"/>
</dbReference>
<proteinExistence type="inferred from homology"/>
<comment type="similarity">
    <text evidence="9">Belongs to the OXA1/ALB3/YidC family.</text>
</comment>
<dbReference type="GO" id="GO:0005886">
    <property type="term" value="C:plasma membrane"/>
    <property type="evidence" value="ECO:0007669"/>
    <property type="project" value="UniProtKB-SubCell"/>
</dbReference>
<dbReference type="Proteomes" id="UP000199158">
    <property type="component" value="Unassembled WGS sequence"/>
</dbReference>
<dbReference type="NCBIfam" id="TIGR03592">
    <property type="entry name" value="yidC_oxa1_cterm"/>
    <property type="match status" value="1"/>
</dbReference>
<keyword evidence="4 9" id="KW-0812">Transmembrane</keyword>